<protein>
    <submittedName>
        <fullName evidence="1">Uncharacterized protein</fullName>
    </submittedName>
</protein>
<proteinExistence type="predicted"/>
<dbReference type="Proteomes" id="UP000264800">
    <property type="component" value="Unplaced"/>
</dbReference>
<organism evidence="1 2">
    <name type="scientific">Kryptolebias marmoratus</name>
    <name type="common">Mangrove killifish</name>
    <name type="synonym">Rivulus marmoratus</name>
    <dbReference type="NCBI Taxonomy" id="37003"/>
    <lineage>
        <taxon>Eukaryota</taxon>
        <taxon>Metazoa</taxon>
        <taxon>Chordata</taxon>
        <taxon>Craniata</taxon>
        <taxon>Vertebrata</taxon>
        <taxon>Euteleostomi</taxon>
        <taxon>Actinopterygii</taxon>
        <taxon>Neopterygii</taxon>
        <taxon>Teleostei</taxon>
        <taxon>Neoteleostei</taxon>
        <taxon>Acanthomorphata</taxon>
        <taxon>Ovalentaria</taxon>
        <taxon>Atherinomorphae</taxon>
        <taxon>Cyprinodontiformes</taxon>
        <taxon>Rivulidae</taxon>
        <taxon>Kryptolebias</taxon>
    </lineage>
</organism>
<dbReference type="Ensembl" id="ENSKMAT00000018204.1">
    <property type="protein sequence ID" value="ENSKMAP00000017953.1"/>
    <property type="gene ID" value="ENSKMAG00000013376.1"/>
</dbReference>
<keyword evidence="2" id="KW-1185">Reference proteome</keyword>
<evidence type="ECO:0000313" key="2">
    <source>
        <dbReference type="Proteomes" id="UP000264800"/>
    </source>
</evidence>
<name>A0A3Q3AMB1_KRYMA</name>
<accession>A0A3Q3AMB1</accession>
<reference evidence="1" key="2">
    <citation type="submission" date="2025-09" db="UniProtKB">
        <authorList>
            <consortium name="Ensembl"/>
        </authorList>
    </citation>
    <scope>IDENTIFICATION</scope>
</reference>
<evidence type="ECO:0000313" key="1">
    <source>
        <dbReference type="Ensembl" id="ENSKMAP00000017953.1"/>
    </source>
</evidence>
<reference evidence="1" key="1">
    <citation type="submission" date="2025-08" db="UniProtKB">
        <authorList>
            <consortium name="Ensembl"/>
        </authorList>
    </citation>
    <scope>IDENTIFICATION</scope>
</reference>
<dbReference type="AlphaFoldDB" id="A0A3Q3AMB1"/>
<sequence>MSLNNTHPHMTHIFGLPTSYFEVFPCLARSLDLSPIKHVWDITQMFTPTQCFVVLDQHSTYVFACRKEQSLFA</sequence>